<dbReference type="InterPro" id="IPR021622">
    <property type="entry name" value="Afadin/alpha-actinin-bd"/>
</dbReference>
<feature type="compositionally biased region" description="Acidic residues" evidence="4">
    <location>
        <begin position="592"/>
        <end position="601"/>
    </location>
</feature>
<feature type="coiled-coil region" evidence="3">
    <location>
        <begin position="111"/>
        <end position="152"/>
    </location>
</feature>
<comment type="caution">
    <text evidence="5">The sequence shown here is derived from an EMBL/GenBank/DDBJ whole genome shotgun (WGS) entry which is preliminary data.</text>
</comment>
<name>A0A4S9B510_AURPU</name>
<comment type="similarity">
    <text evidence="1">Belongs to the ADIP family.</text>
</comment>
<dbReference type="Pfam" id="PF11559">
    <property type="entry name" value="ADIP"/>
    <property type="match status" value="1"/>
</dbReference>
<evidence type="ECO:0008006" key="7">
    <source>
        <dbReference type="Google" id="ProtNLM"/>
    </source>
</evidence>
<feature type="compositionally biased region" description="Basic and acidic residues" evidence="4">
    <location>
        <begin position="524"/>
        <end position="535"/>
    </location>
</feature>
<feature type="region of interest" description="Disordered" evidence="4">
    <location>
        <begin position="356"/>
        <end position="432"/>
    </location>
</feature>
<evidence type="ECO:0000256" key="2">
    <source>
        <dbReference type="ARBA" id="ARBA00023054"/>
    </source>
</evidence>
<evidence type="ECO:0000313" key="5">
    <source>
        <dbReference type="EMBL" id="THW87789.1"/>
    </source>
</evidence>
<evidence type="ECO:0000256" key="1">
    <source>
        <dbReference type="ARBA" id="ARBA00009291"/>
    </source>
</evidence>
<feature type="compositionally biased region" description="Polar residues" evidence="4">
    <location>
        <begin position="385"/>
        <end position="407"/>
    </location>
</feature>
<sequence length="601" mass="66814">MATTRTKDTFKSPSCTMDHDTLNTASTYLNNLLLARGLLRDSKALDFAKPTRDTRAQIINLVHDLLLRRDRDQENREQIALTLRTLRADQTRKDGDLDRLQLRLDTQGRSLLQAQTEARNAKIEMRKLESTAKALNDQLGRLKASVSQIKTQCANDVRKRDMHIERLKSHLQGQQRGNKGGLVAPSISVGGRGPHSFNASVRDISDPEYNLKQETTDFLTQLSSGLSDENDALIEMIRGTLTTLRELLGMPGQNYDNTVGDMENEDGTLGFAHGSLAEELESMLEMLKTVLTNPNFVSMDEVEARDDEIARLREGWDQMEARWRDLLYMMNGWCTRLEKSGDTINLDDLRKGLGLGVGLEAPPTAQKLRASQHTRSESDRDSGIHTLSPTPSESHAAPPSTTKSQRSIDPPEFFNLKPRGGQRTLNKMSHNVQSPRKVAFAVDASENIDPAASSPSNFDTPSIVKASANRSSLPVRRQPDFTPSSGSHDRLPSRSRGSSPPRRPVDSPSEHIAQQDDEELQEDEQPRMSVEEKLRLAQAEAEAAGGTPSRGPDEASQLDLDIDEEIGKLRSPAKKTKIQGRPKRRKSTLSPEELEDLLGLE</sequence>
<feature type="compositionally biased region" description="Polar residues" evidence="4">
    <location>
        <begin position="423"/>
        <end position="432"/>
    </location>
</feature>
<reference evidence="5 6" key="1">
    <citation type="submission" date="2018-10" db="EMBL/GenBank/DDBJ databases">
        <title>Fifty Aureobasidium pullulans genomes reveal a recombining polyextremotolerant generalist.</title>
        <authorList>
            <person name="Gostincar C."/>
            <person name="Turk M."/>
            <person name="Zajc J."/>
            <person name="Gunde-Cimerman N."/>
        </authorList>
    </citation>
    <scope>NUCLEOTIDE SEQUENCE [LARGE SCALE GENOMIC DNA]</scope>
    <source>
        <strain evidence="5 6">EXF-10507</strain>
    </source>
</reference>
<evidence type="ECO:0000256" key="3">
    <source>
        <dbReference type="SAM" id="Coils"/>
    </source>
</evidence>
<evidence type="ECO:0000313" key="6">
    <source>
        <dbReference type="Proteomes" id="UP000304928"/>
    </source>
</evidence>
<evidence type="ECO:0000256" key="4">
    <source>
        <dbReference type="SAM" id="MobiDB-lite"/>
    </source>
</evidence>
<dbReference type="AlphaFoldDB" id="A0A4S9B510"/>
<feature type="compositionally biased region" description="Basic and acidic residues" evidence="4">
    <location>
        <begin position="374"/>
        <end position="383"/>
    </location>
</feature>
<accession>A0A4S9B510</accession>
<organism evidence="5 6">
    <name type="scientific">Aureobasidium pullulans</name>
    <name type="common">Black yeast</name>
    <name type="synonym">Pullularia pullulans</name>
    <dbReference type="NCBI Taxonomy" id="5580"/>
    <lineage>
        <taxon>Eukaryota</taxon>
        <taxon>Fungi</taxon>
        <taxon>Dikarya</taxon>
        <taxon>Ascomycota</taxon>
        <taxon>Pezizomycotina</taxon>
        <taxon>Dothideomycetes</taxon>
        <taxon>Dothideomycetidae</taxon>
        <taxon>Dothideales</taxon>
        <taxon>Saccotheciaceae</taxon>
        <taxon>Aureobasidium</taxon>
    </lineage>
</organism>
<feature type="region of interest" description="Disordered" evidence="4">
    <location>
        <begin position="467"/>
        <end position="601"/>
    </location>
</feature>
<keyword evidence="2 3" id="KW-0175">Coiled coil</keyword>
<dbReference type="Proteomes" id="UP000304928">
    <property type="component" value="Unassembled WGS sequence"/>
</dbReference>
<gene>
    <name evidence="5" type="ORF">D6D15_06452</name>
</gene>
<feature type="compositionally biased region" description="Basic residues" evidence="4">
    <location>
        <begin position="571"/>
        <end position="587"/>
    </location>
</feature>
<dbReference type="EMBL" id="QZAR01000117">
    <property type="protein sequence ID" value="THW87789.1"/>
    <property type="molecule type" value="Genomic_DNA"/>
</dbReference>
<proteinExistence type="inferred from homology"/>
<protein>
    <recommendedName>
        <fullName evidence="7">NIMA interactive protein</fullName>
    </recommendedName>
</protein>